<evidence type="ECO:0000313" key="2">
    <source>
        <dbReference type="EMBL" id="ABN70464.1"/>
    </source>
</evidence>
<dbReference type="Proteomes" id="UP000000254">
    <property type="component" value="Chromosome"/>
</dbReference>
<accession>A3DPA4</accession>
<reference evidence="2 3" key="2">
    <citation type="journal article" date="2009" name="Stand. Genomic Sci.">
        <title>Complete genome sequence of Staphylothermus marinus Stetter and Fiala 1986 type strain F1.</title>
        <authorList>
            <person name="Anderson I.J."/>
            <person name="Sun H."/>
            <person name="Lapidus A."/>
            <person name="Copeland A."/>
            <person name="Glavina Del Rio T."/>
            <person name="Tice H."/>
            <person name="Dalin E."/>
            <person name="Lucas S."/>
            <person name="Barry K."/>
            <person name="Land M."/>
            <person name="Richardson P."/>
            <person name="Huber H."/>
            <person name="Kyrpides N.C."/>
        </authorList>
    </citation>
    <scope>NUCLEOTIDE SEQUENCE [LARGE SCALE GENOMIC DNA]</scope>
    <source>
        <strain evidence="3">ATCC 43588 / DSM 3639 / JCM 9404 / F1</strain>
    </source>
</reference>
<evidence type="ECO:0000256" key="1">
    <source>
        <dbReference type="SAM" id="Phobius"/>
    </source>
</evidence>
<keyword evidence="1" id="KW-1133">Transmembrane helix</keyword>
<gene>
    <name evidence="2" type="ordered locus">Smar_1373</name>
</gene>
<feature type="transmembrane region" description="Helical" evidence="1">
    <location>
        <begin position="12"/>
        <end position="39"/>
    </location>
</feature>
<dbReference type="KEGG" id="smr:Smar_1373"/>
<protein>
    <submittedName>
        <fullName evidence="2">Uncharacterized protein</fullName>
    </submittedName>
</protein>
<evidence type="ECO:0000313" key="3">
    <source>
        <dbReference type="Proteomes" id="UP000000254"/>
    </source>
</evidence>
<proteinExistence type="predicted"/>
<sequence length="140" mass="16158">MILDPFTYVETYAIVSNITVVGLLLFSAYVSMYSVWAVLIKNRRKAFMIGLSSTIVVSIISLFVMFTINVLFGRFYFFKCDPASYGIEVLNPYTQSIADANSIYLSRLVANMLWIILFLQRYYYELESQRIPLDLLKSLV</sequence>
<dbReference type="HOGENOM" id="CLU_1830671_0_0_2"/>
<keyword evidence="3" id="KW-1185">Reference proteome</keyword>
<name>A3DPA4_STAMF</name>
<dbReference type="AlphaFoldDB" id="A3DPA4"/>
<dbReference type="EMBL" id="CP000575">
    <property type="protein sequence ID" value="ABN70464.1"/>
    <property type="molecule type" value="Genomic_DNA"/>
</dbReference>
<feature type="transmembrane region" description="Helical" evidence="1">
    <location>
        <begin position="46"/>
        <end position="72"/>
    </location>
</feature>
<keyword evidence="1" id="KW-0812">Transmembrane</keyword>
<reference evidence="3" key="1">
    <citation type="journal article" date="2009" name="BMC Genomics">
        <title>The complete genome sequence of Staphylothermus marinus reveals differences in sulfur metabolism among heterotrophic Crenarchaeota.</title>
        <authorList>
            <person name="Anderson I.J."/>
            <person name="Dharmarajan L."/>
            <person name="Rodriguez J."/>
            <person name="Hooper S."/>
            <person name="Porat I."/>
            <person name="Ulrich L.E."/>
            <person name="Elkins J.G."/>
            <person name="Mavromatis K."/>
            <person name="Sun H."/>
            <person name="Land M."/>
            <person name="Lapidus A."/>
            <person name="Lucas S."/>
            <person name="Barry K."/>
            <person name="Huber H."/>
            <person name="Zhulin I.B."/>
            <person name="Whitman W.B."/>
            <person name="Mukhopadhyay B."/>
            <person name="Woese C."/>
            <person name="Bristow J."/>
            <person name="Kyrpides N."/>
        </authorList>
    </citation>
    <scope>NUCLEOTIDE SEQUENCE [LARGE SCALE GENOMIC DNA]</scope>
    <source>
        <strain evidence="3">ATCC 43588 / DSM 3639 / JCM 9404 / F1</strain>
    </source>
</reference>
<keyword evidence="1" id="KW-0472">Membrane</keyword>
<organism evidence="2 3">
    <name type="scientific">Staphylothermus marinus (strain ATCC 43588 / DSM 3639 / JCM 9404 / F1)</name>
    <dbReference type="NCBI Taxonomy" id="399550"/>
    <lineage>
        <taxon>Archaea</taxon>
        <taxon>Thermoproteota</taxon>
        <taxon>Thermoprotei</taxon>
        <taxon>Desulfurococcales</taxon>
        <taxon>Desulfurococcaceae</taxon>
        <taxon>Staphylothermus</taxon>
    </lineage>
</organism>